<comment type="subcellular location">
    <subcellularLocation>
        <location evidence="1 10">Mitochondrion inner membrane</location>
    </subcellularLocation>
</comment>
<organism evidence="12 13">
    <name type="scientific">Saccharomycopsis crataegensis</name>
    <dbReference type="NCBI Taxonomy" id="43959"/>
    <lineage>
        <taxon>Eukaryota</taxon>
        <taxon>Fungi</taxon>
        <taxon>Dikarya</taxon>
        <taxon>Ascomycota</taxon>
        <taxon>Saccharomycotina</taxon>
        <taxon>Saccharomycetes</taxon>
        <taxon>Saccharomycopsidaceae</taxon>
        <taxon>Saccharomycopsis</taxon>
    </lineage>
</organism>
<evidence type="ECO:0000256" key="8">
    <source>
        <dbReference type="ARBA" id="ARBA00023136"/>
    </source>
</evidence>
<evidence type="ECO:0000256" key="9">
    <source>
        <dbReference type="ARBA" id="ARBA00023239"/>
    </source>
</evidence>
<dbReference type="EC" id="4.4.1.17" evidence="10"/>
<dbReference type="RefSeq" id="XP_064849712.1">
    <property type="nucleotide sequence ID" value="XM_064993640.1"/>
</dbReference>
<dbReference type="InterPro" id="IPR023351">
    <property type="entry name" value="YppE-like_sf"/>
</dbReference>
<dbReference type="EMBL" id="BTFZ01000001">
    <property type="protein sequence ID" value="GMM32712.1"/>
    <property type="molecule type" value="Genomic_DNA"/>
</dbReference>
<reference evidence="12 13" key="1">
    <citation type="journal article" date="2023" name="Elife">
        <title>Identification of key yeast species and microbe-microbe interactions impacting larval growth of Drosophila in the wild.</title>
        <authorList>
            <person name="Mure A."/>
            <person name="Sugiura Y."/>
            <person name="Maeda R."/>
            <person name="Honda K."/>
            <person name="Sakurai N."/>
            <person name="Takahashi Y."/>
            <person name="Watada M."/>
            <person name="Katoh T."/>
            <person name="Gotoh A."/>
            <person name="Gotoh Y."/>
            <person name="Taniguchi I."/>
            <person name="Nakamura K."/>
            <person name="Hayashi T."/>
            <person name="Katayama T."/>
            <person name="Uemura T."/>
            <person name="Hattori Y."/>
        </authorList>
    </citation>
    <scope>NUCLEOTIDE SEQUENCE [LARGE SCALE GENOMIC DNA]</scope>
    <source>
        <strain evidence="12 13">SC-9</strain>
    </source>
</reference>
<dbReference type="GO" id="GO:0046872">
    <property type="term" value="F:metal ion binding"/>
    <property type="evidence" value="ECO:0007669"/>
    <property type="project" value="UniProtKB-KW"/>
</dbReference>
<keyword evidence="4 10" id="KW-0479">Metal-binding</keyword>
<keyword evidence="13" id="KW-1185">Reference proteome</keyword>
<gene>
    <name evidence="12" type="ORF">DASC09_000370</name>
</gene>
<dbReference type="PROSITE" id="PS00822">
    <property type="entry name" value="CYTO_HEME_LYASE_2"/>
    <property type="match status" value="1"/>
</dbReference>
<comment type="caution">
    <text evidence="12">The sequence shown here is derived from an EMBL/GenBank/DDBJ whole genome shotgun (WGS) entry which is preliminary data.</text>
</comment>
<dbReference type="Proteomes" id="UP001360560">
    <property type="component" value="Unassembled WGS sequence"/>
</dbReference>
<dbReference type="InterPro" id="IPR000511">
    <property type="entry name" value="Holocyt_c/c1_synthase"/>
</dbReference>
<evidence type="ECO:0000256" key="3">
    <source>
        <dbReference type="ARBA" id="ARBA00022617"/>
    </source>
</evidence>
<name>A0AAV5QD85_9ASCO</name>
<comment type="function">
    <text evidence="10">Lyase that catalyzes the covalent linking of the heme group to the cytochrome C apoprotein to produce the mature functional cytochrome.</text>
</comment>
<dbReference type="SUPFAM" id="SSF140415">
    <property type="entry name" value="YppE-like"/>
    <property type="match status" value="1"/>
</dbReference>
<dbReference type="GO" id="GO:0005743">
    <property type="term" value="C:mitochondrial inner membrane"/>
    <property type="evidence" value="ECO:0007669"/>
    <property type="project" value="UniProtKB-SubCell"/>
</dbReference>
<feature type="region of interest" description="Disordered" evidence="11">
    <location>
        <begin position="26"/>
        <end position="47"/>
    </location>
</feature>
<evidence type="ECO:0000256" key="7">
    <source>
        <dbReference type="ARBA" id="ARBA00023128"/>
    </source>
</evidence>
<dbReference type="PROSITE" id="PS00821">
    <property type="entry name" value="CYTO_HEME_LYASE_1"/>
    <property type="match status" value="1"/>
</dbReference>
<dbReference type="GeneID" id="90070691"/>
<evidence type="ECO:0000256" key="5">
    <source>
        <dbReference type="ARBA" id="ARBA00022792"/>
    </source>
</evidence>
<keyword evidence="5 10" id="KW-0999">Mitochondrion inner membrane</keyword>
<comment type="similarity">
    <text evidence="2 10">Belongs to the cytochrome c-type heme lyase family.</text>
</comment>
<evidence type="ECO:0000256" key="4">
    <source>
        <dbReference type="ARBA" id="ARBA00022723"/>
    </source>
</evidence>
<comment type="catalytic activity">
    <reaction evidence="10">
        <text>holo-[cytochrome c] = apo-[cytochrome c] + heme b</text>
        <dbReference type="Rhea" id="RHEA:22648"/>
        <dbReference type="Rhea" id="RHEA-COMP:10725"/>
        <dbReference type="Rhea" id="RHEA-COMP:10726"/>
        <dbReference type="ChEBI" id="CHEBI:29950"/>
        <dbReference type="ChEBI" id="CHEBI:60344"/>
        <dbReference type="ChEBI" id="CHEBI:83739"/>
        <dbReference type="EC" id="4.4.1.17"/>
    </reaction>
</comment>
<dbReference type="PANTHER" id="PTHR12743">
    <property type="entry name" value="CYTOCHROME C1 HEME LYASE"/>
    <property type="match status" value="1"/>
</dbReference>
<keyword evidence="6 10" id="KW-0408">Iron</keyword>
<dbReference type="PANTHER" id="PTHR12743:SF3">
    <property type="entry name" value="HOLOCYTOCHROME-C SYNTHASE"/>
    <property type="match status" value="1"/>
</dbReference>
<keyword evidence="7 10" id="KW-0496">Mitochondrion</keyword>
<evidence type="ECO:0000256" key="2">
    <source>
        <dbReference type="ARBA" id="ARBA00007255"/>
    </source>
</evidence>
<proteinExistence type="inferred from homology"/>
<evidence type="ECO:0000256" key="6">
    <source>
        <dbReference type="ARBA" id="ARBA00023004"/>
    </source>
</evidence>
<evidence type="ECO:0000256" key="11">
    <source>
        <dbReference type="SAM" id="MobiDB-lite"/>
    </source>
</evidence>
<accession>A0AAV5QD85</accession>
<evidence type="ECO:0000313" key="13">
    <source>
        <dbReference type="Proteomes" id="UP001360560"/>
    </source>
</evidence>
<protein>
    <recommendedName>
        <fullName evidence="10">Holocytochrome c-type synthase</fullName>
        <ecNumber evidence="10">4.4.1.17</ecNumber>
    </recommendedName>
</protein>
<keyword evidence="3 10" id="KW-0349">Heme</keyword>
<sequence length="274" mass="30820">MGWFWADSEASNSTTSGCPVNHKALASSGGSCPVKHTKKKDTQDPVPAVCPVDHKGINPLNNMPKFISSAKLPGQKLDLPTERTISTIPRGADDGEGFWEYPSPQQMLNAMVRKGKDEGVEEDAVESMVDVHNFLNEGAWQEILEWEKPYTHKAKIQPRLAKFTGRPDEMSPRATMYMYLSKVLPTYFGDNPPFDRHDWTVLRSEGIDSETGSNKWKEVRYVIDYYGGADSEEGHPTFFLDVRPALDNPQNACDRWKKWSGPWISKALGRDGEK</sequence>
<keyword evidence="8 10" id="KW-0472">Membrane</keyword>
<evidence type="ECO:0000313" key="12">
    <source>
        <dbReference type="EMBL" id="GMM32712.1"/>
    </source>
</evidence>
<dbReference type="GO" id="GO:0004408">
    <property type="term" value="F:holocytochrome-c synthase activity"/>
    <property type="evidence" value="ECO:0007669"/>
    <property type="project" value="UniProtKB-EC"/>
</dbReference>
<evidence type="ECO:0000256" key="1">
    <source>
        <dbReference type="ARBA" id="ARBA00004273"/>
    </source>
</evidence>
<dbReference type="AlphaFoldDB" id="A0AAV5QD85"/>
<dbReference type="Pfam" id="PF01265">
    <property type="entry name" value="Cyto_heme_lyase"/>
    <property type="match status" value="1"/>
</dbReference>
<keyword evidence="9 10" id="KW-0456">Lyase</keyword>
<evidence type="ECO:0000256" key="10">
    <source>
        <dbReference type="RuleBase" id="RU363130"/>
    </source>
</evidence>